<reference evidence="2 3" key="1">
    <citation type="submission" date="2015-09" db="EMBL/GenBank/DDBJ databases">
        <authorList>
            <person name="Xu Y."/>
            <person name="Nagy A."/>
            <person name="Liu N.T."/>
            <person name="Nou X."/>
        </authorList>
    </citation>
    <scope>NUCLEOTIDE SEQUENCE [LARGE SCALE GENOMIC DNA]</scope>
    <source>
        <strain evidence="2 3">FC1138</strain>
    </source>
</reference>
<feature type="transmembrane region" description="Helical" evidence="1">
    <location>
        <begin position="43"/>
        <end position="63"/>
    </location>
</feature>
<keyword evidence="1" id="KW-0812">Transmembrane</keyword>
<keyword evidence="1" id="KW-1133">Transmembrane helix</keyword>
<dbReference type="Proteomes" id="UP000077927">
    <property type="component" value="Chromosome 1"/>
</dbReference>
<keyword evidence="1" id="KW-0472">Membrane</keyword>
<evidence type="ECO:0000313" key="3">
    <source>
        <dbReference type="Proteomes" id="UP000077927"/>
    </source>
</evidence>
<dbReference type="EMBL" id="CP012605">
    <property type="protein sequence ID" value="ANH72218.1"/>
    <property type="molecule type" value="Genomic_DNA"/>
</dbReference>
<accession>A0AAC9BDQ7</accession>
<dbReference type="RefSeq" id="WP_021194560.1">
    <property type="nucleotide sequence ID" value="NZ_CP012605.1"/>
</dbReference>
<name>A0AAC9BDQ7_9RALS</name>
<dbReference type="AlphaFoldDB" id="A0AAC9BDQ7"/>
<feature type="transmembrane region" description="Helical" evidence="1">
    <location>
        <begin position="12"/>
        <end position="31"/>
    </location>
</feature>
<dbReference type="KEGG" id="rin:ACS15_1636"/>
<protein>
    <submittedName>
        <fullName evidence="2">Membrane protein</fullName>
    </submittedName>
</protein>
<evidence type="ECO:0000313" key="2">
    <source>
        <dbReference type="EMBL" id="ANH72218.1"/>
    </source>
</evidence>
<evidence type="ECO:0000256" key="1">
    <source>
        <dbReference type="SAM" id="Phobius"/>
    </source>
</evidence>
<organism evidence="2 3">
    <name type="scientific">Ralstonia insidiosa</name>
    <dbReference type="NCBI Taxonomy" id="190721"/>
    <lineage>
        <taxon>Bacteria</taxon>
        <taxon>Pseudomonadati</taxon>
        <taxon>Pseudomonadota</taxon>
        <taxon>Betaproteobacteria</taxon>
        <taxon>Burkholderiales</taxon>
        <taxon>Burkholderiaceae</taxon>
        <taxon>Ralstonia</taxon>
    </lineage>
</organism>
<proteinExistence type="predicted"/>
<sequence length="64" mass="7235">MLELIADFILEAFLWGFLWGTGAILIKIFTFNRRNPREVGQSGVAILGMVFWVLAVLLVGRQIL</sequence>
<gene>
    <name evidence="2" type="ORF">ACS15_1636</name>
</gene>